<dbReference type="PANTHER" id="PTHR35400">
    <property type="entry name" value="SLR1083 PROTEIN"/>
    <property type="match status" value="1"/>
</dbReference>
<name>B4VGZ2_9CYAN</name>
<dbReference type="STRING" id="118168.MC7420_7318"/>
<protein>
    <recommendedName>
        <fullName evidence="1">Putative restriction endonuclease domain-containing protein</fullName>
    </recommendedName>
</protein>
<evidence type="ECO:0000313" key="3">
    <source>
        <dbReference type="Proteomes" id="UP000003835"/>
    </source>
</evidence>
<sequence length="192" mass="22113">MTSTTAKRFTLEDYHRLAELGFFTEDDRVELIRGEIMQMAAKGTAHTNCCRDLLEELAGLVTGRAKLQCQDPIILSSNSEPEPDFAILRKRADNYRFSLPQPEDVYFVIEIADSTLKYDREVKLPLYAEAGISDYWLFNLIDNHLEAYSQPYHKGRNSFGYSLKRIILPDQTIELPYFPDLILDLAKVFPLI</sequence>
<dbReference type="eggNOG" id="COG4636">
    <property type="taxonomic scope" value="Bacteria"/>
</dbReference>
<gene>
    <name evidence="2" type="ORF">MC7420_7318</name>
</gene>
<evidence type="ECO:0000313" key="2">
    <source>
        <dbReference type="EMBL" id="EDX78665.1"/>
    </source>
</evidence>
<dbReference type="OrthoDB" id="509866at2"/>
<accession>B4VGZ2</accession>
<organism evidence="2 3">
    <name type="scientific">Coleofasciculus chthonoplastes PCC 7420</name>
    <dbReference type="NCBI Taxonomy" id="118168"/>
    <lineage>
        <taxon>Bacteria</taxon>
        <taxon>Bacillati</taxon>
        <taxon>Cyanobacteriota</taxon>
        <taxon>Cyanophyceae</taxon>
        <taxon>Coleofasciculales</taxon>
        <taxon>Coleofasciculaceae</taxon>
        <taxon>Coleofasciculus</taxon>
    </lineage>
</organism>
<dbReference type="InterPro" id="IPR012296">
    <property type="entry name" value="Nuclease_put_TT1808"/>
</dbReference>
<dbReference type="Gene3D" id="3.90.1570.10">
    <property type="entry name" value="tt1808, chain A"/>
    <property type="match status" value="1"/>
</dbReference>
<keyword evidence="3" id="KW-1185">Reference proteome</keyword>
<dbReference type="EMBL" id="DS989841">
    <property type="protein sequence ID" value="EDX78665.1"/>
    <property type="molecule type" value="Genomic_DNA"/>
</dbReference>
<dbReference type="InterPro" id="IPR008538">
    <property type="entry name" value="Uma2"/>
</dbReference>
<dbReference type="AlphaFoldDB" id="B4VGZ2"/>
<dbReference type="InterPro" id="IPR011335">
    <property type="entry name" value="Restrct_endonuc-II-like"/>
</dbReference>
<dbReference type="Proteomes" id="UP000003835">
    <property type="component" value="Unassembled WGS sequence"/>
</dbReference>
<proteinExistence type="predicted"/>
<dbReference type="CDD" id="cd06260">
    <property type="entry name" value="DUF820-like"/>
    <property type="match status" value="1"/>
</dbReference>
<dbReference type="HOGENOM" id="CLU_076312_2_0_3"/>
<dbReference type="SUPFAM" id="SSF52980">
    <property type="entry name" value="Restriction endonuclease-like"/>
    <property type="match status" value="1"/>
</dbReference>
<dbReference type="RefSeq" id="WP_006098141.1">
    <property type="nucleotide sequence ID" value="NZ_DS989841.1"/>
</dbReference>
<evidence type="ECO:0000259" key="1">
    <source>
        <dbReference type="Pfam" id="PF05685"/>
    </source>
</evidence>
<feature type="domain" description="Putative restriction endonuclease" evidence="1">
    <location>
        <begin position="11"/>
        <end position="185"/>
    </location>
</feature>
<reference evidence="2 3" key="1">
    <citation type="submission" date="2008-07" db="EMBL/GenBank/DDBJ databases">
        <authorList>
            <person name="Tandeau de Marsac N."/>
            <person name="Ferriera S."/>
            <person name="Johnson J."/>
            <person name="Kravitz S."/>
            <person name="Beeson K."/>
            <person name="Sutton G."/>
            <person name="Rogers Y.-H."/>
            <person name="Friedman R."/>
            <person name="Frazier M."/>
            <person name="Venter J.C."/>
        </authorList>
    </citation>
    <scope>NUCLEOTIDE SEQUENCE [LARGE SCALE GENOMIC DNA]</scope>
    <source>
        <strain evidence="2 3">PCC 7420</strain>
    </source>
</reference>
<dbReference type="PANTHER" id="PTHR35400:SF1">
    <property type="entry name" value="SLR1083 PROTEIN"/>
    <property type="match status" value="1"/>
</dbReference>
<dbReference type="Pfam" id="PF05685">
    <property type="entry name" value="Uma2"/>
    <property type="match status" value="1"/>
</dbReference>